<comment type="caution">
    <text evidence="1">The sequence shown here is derived from an EMBL/GenBank/DDBJ whole genome shotgun (WGS) entry which is preliminary data.</text>
</comment>
<protein>
    <submittedName>
        <fullName evidence="1">Uncharacterized protein</fullName>
    </submittedName>
</protein>
<evidence type="ECO:0000313" key="2">
    <source>
        <dbReference type="Proteomes" id="UP000003112"/>
    </source>
</evidence>
<keyword evidence="2" id="KW-1185">Reference proteome</keyword>
<evidence type="ECO:0000313" key="1">
    <source>
        <dbReference type="EMBL" id="EFU30696.1"/>
    </source>
</evidence>
<dbReference type="AlphaFoldDB" id="E6K6L6"/>
<proteinExistence type="predicted"/>
<dbReference type="STRING" id="873513.HMPREF6485_1265"/>
<gene>
    <name evidence="1" type="ORF">HMPREF6485_1265</name>
</gene>
<dbReference type="Proteomes" id="UP000003112">
    <property type="component" value="Unassembled WGS sequence"/>
</dbReference>
<dbReference type="EMBL" id="AEPD01000026">
    <property type="protein sequence ID" value="EFU30696.1"/>
    <property type="molecule type" value="Genomic_DNA"/>
</dbReference>
<dbReference type="HOGENOM" id="CLU_3010424_0_0_10"/>
<name>E6K6L6_9BACT</name>
<accession>E6K6L6</accession>
<organism evidence="1 2">
    <name type="scientific">Segatella buccae ATCC 33574</name>
    <dbReference type="NCBI Taxonomy" id="873513"/>
    <lineage>
        <taxon>Bacteria</taxon>
        <taxon>Pseudomonadati</taxon>
        <taxon>Bacteroidota</taxon>
        <taxon>Bacteroidia</taxon>
        <taxon>Bacteroidales</taxon>
        <taxon>Prevotellaceae</taxon>
        <taxon>Segatella</taxon>
    </lineage>
</organism>
<reference evidence="1 2" key="1">
    <citation type="submission" date="2010-10" db="EMBL/GenBank/DDBJ databases">
        <authorList>
            <person name="Muzny D."/>
            <person name="Qin X."/>
            <person name="Deng J."/>
            <person name="Jiang H."/>
            <person name="Liu Y."/>
            <person name="Qu J."/>
            <person name="Song X.-Z."/>
            <person name="Zhang L."/>
            <person name="Thornton R."/>
            <person name="Coyle M."/>
            <person name="Francisco L."/>
            <person name="Jackson L."/>
            <person name="Javaid M."/>
            <person name="Korchina V."/>
            <person name="Kovar C."/>
            <person name="Mata R."/>
            <person name="Mathew T."/>
            <person name="Ngo R."/>
            <person name="Nguyen L."/>
            <person name="Nguyen N."/>
            <person name="Okwuonu G."/>
            <person name="Ongeri F."/>
            <person name="Pham C."/>
            <person name="Simmons D."/>
            <person name="Wilczek-Boney K."/>
            <person name="Hale W."/>
            <person name="Jakkamsetti A."/>
            <person name="Pham P."/>
            <person name="Ruth R."/>
            <person name="San Lucas F."/>
            <person name="Warren J."/>
            <person name="Zhang J."/>
            <person name="Zhao Z."/>
            <person name="Zhou C."/>
            <person name="Zhu D."/>
            <person name="Lee S."/>
            <person name="Bess C."/>
            <person name="Blankenburg K."/>
            <person name="Forbes L."/>
            <person name="Fu Q."/>
            <person name="Gubbala S."/>
            <person name="Hirani K."/>
            <person name="Jayaseelan J.C."/>
            <person name="Lara F."/>
            <person name="Munidasa M."/>
            <person name="Palculict T."/>
            <person name="Patil S."/>
            <person name="Pu L.-L."/>
            <person name="Saada N."/>
            <person name="Tang L."/>
            <person name="Weissenberger G."/>
            <person name="Zhu Y."/>
            <person name="Hemphill L."/>
            <person name="Shang Y."/>
            <person name="Youmans B."/>
            <person name="Ayvaz T."/>
            <person name="Ross M."/>
            <person name="Santibanez J."/>
            <person name="Aqrawi P."/>
            <person name="Gross S."/>
            <person name="Joshi V."/>
            <person name="Fowler G."/>
            <person name="Nazareth L."/>
            <person name="Reid J."/>
            <person name="Worley K."/>
            <person name="Petrosino J."/>
            <person name="Highlander S."/>
            <person name="Gibbs R."/>
        </authorList>
    </citation>
    <scope>NUCLEOTIDE SEQUENCE [LARGE SCALE GENOMIC DNA]</scope>
    <source>
        <strain evidence="1 2">ATCC 33574</strain>
    </source>
</reference>
<sequence length="56" mass="6361">MEEPKEWRGNDICLAQQKGHRAVWREKGNGVISWAHLSGSSDKTIVLIFLSFSIFS</sequence>